<evidence type="ECO:0000313" key="1">
    <source>
        <dbReference type="EMBL" id="KLU64040.1"/>
    </source>
</evidence>
<name>A0A0J1FKP3_9FIRM</name>
<reference evidence="1 2" key="1">
    <citation type="submission" date="2015-06" db="EMBL/GenBank/DDBJ databases">
        <title>Draft genome of the moderately acidophilic sulfate reducer Candidatus Desulfosporosinus acididurans strain M1.</title>
        <authorList>
            <person name="Poehlein A."/>
            <person name="Petzsch P."/>
            <person name="Johnson B.D."/>
            <person name="Schloemann M."/>
            <person name="Daniel R."/>
            <person name="Muehling M."/>
        </authorList>
    </citation>
    <scope>NUCLEOTIDE SEQUENCE [LARGE SCALE GENOMIC DNA]</scope>
    <source>
        <strain evidence="1 2">M1</strain>
    </source>
</reference>
<dbReference type="AlphaFoldDB" id="A0A0J1FKP3"/>
<gene>
    <name evidence="1" type="ORF">DEAC_c40340</name>
</gene>
<protein>
    <submittedName>
        <fullName evidence="1">Uncharacterized protein</fullName>
    </submittedName>
</protein>
<sequence length="99" mass="11057">MSLRIICEQAERGLNPMAHIEVCYRCPLCRKAYGKQSDAITCRNSHPIETETWAVGKGGKGVRIFEHCALDGLGGLRWALREADLSDDIKIRAEQLEEG</sequence>
<dbReference type="Proteomes" id="UP000036356">
    <property type="component" value="Unassembled WGS sequence"/>
</dbReference>
<accession>A0A0J1FKP3</accession>
<dbReference type="STRING" id="476652.DEAC_c40340"/>
<proteinExistence type="predicted"/>
<dbReference type="PATRIC" id="fig|476652.3.peg.4274"/>
<evidence type="ECO:0000313" key="2">
    <source>
        <dbReference type="Proteomes" id="UP000036356"/>
    </source>
</evidence>
<keyword evidence="2" id="KW-1185">Reference proteome</keyword>
<organism evidence="1 2">
    <name type="scientific">Desulfosporosinus acididurans</name>
    <dbReference type="NCBI Taxonomy" id="476652"/>
    <lineage>
        <taxon>Bacteria</taxon>
        <taxon>Bacillati</taxon>
        <taxon>Bacillota</taxon>
        <taxon>Clostridia</taxon>
        <taxon>Eubacteriales</taxon>
        <taxon>Desulfitobacteriaceae</taxon>
        <taxon>Desulfosporosinus</taxon>
    </lineage>
</organism>
<comment type="caution">
    <text evidence="1">The sequence shown here is derived from an EMBL/GenBank/DDBJ whole genome shotgun (WGS) entry which is preliminary data.</text>
</comment>
<dbReference type="EMBL" id="LDZY01000018">
    <property type="protein sequence ID" value="KLU64040.1"/>
    <property type="molecule type" value="Genomic_DNA"/>
</dbReference>